<protein>
    <submittedName>
        <fullName evidence="1">Uncharacterized protein</fullName>
    </submittedName>
</protein>
<gene>
    <name evidence="1" type="ORF">METZ01_LOCUS301729</name>
</gene>
<evidence type="ECO:0000313" key="1">
    <source>
        <dbReference type="EMBL" id="SVC48875.1"/>
    </source>
</evidence>
<name>A0A382ML88_9ZZZZ</name>
<dbReference type="Gene3D" id="3.10.590.10">
    <property type="entry name" value="ph1033 like domains"/>
    <property type="match status" value="1"/>
</dbReference>
<dbReference type="SUPFAM" id="SSF88697">
    <property type="entry name" value="PUA domain-like"/>
    <property type="match status" value="1"/>
</dbReference>
<accession>A0A382ML88</accession>
<organism evidence="1">
    <name type="scientific">marine metagenome</name>
    <dbReference type="NCBI Taxonomy" id="408172"/>
    <lineage>
        <taxon>unclassified sequences</taxon>
        <taxon>metagenomes</taxon>
        <taxon>ecological metagenomes</taxon>
    </lineage>
</organism>
<reference evidence="1" key="1">
    <citation type="submission" date="2018-05" db="EMBL/GenBank/DDBJ databases">
        <authorList>
            <person name="Lanie J.A."/>
            <person name="Ng W.-L."/>
            <person name="Kazmierczak K.M."/>
            <person name="Andrzejewski T.M."/>
            <person name="Davidsen T.M."/>
            <person name="Wayne K.J."/>
            <person name="Tettelin H."/>
            <person name="Glass J.I."/>
            <person name="Rusch D."/>
            <person name="Podicherti R."/>
            <person name="Tsui H.-C.T."/>
            <person name="Winkler M.E."/>
        </authorList>
    </citation>
    <scope>NUCLEOTIDE SEQUENCE</scope>
</reference>
<dbReference type="EMBL" id="UINC01094001">
    <property type="protein sequence ID" value="SVC48875.1"/>
    <property type="molecule type" value="Genomic_DNA"/>
</dbReference>
<proteinExistence type="predicted"/>
<sequence length="158" mass="18491">MNTYWLININDNNYNVLKGRSFDILGFPNSYNKLTNKIAKKDNLVFYISTSKVFSGYAEVTSDKFYDDEKIWQEKEISPYRVKIKSKKILSEENYVEASDVVPSLNYVRKWPPEKWELALMNRVHVISHNDFMIIKASIDSAGKKSIRNNKKNKGKKL</sequence>
<dbReference type="AlphaFoldDB" id="A0A382ML88"/>
<dbReference type="InterPro" id="IPR015947">
    <property type="entry name" value="PUA-like_sf"/>
</dbReference>